<name>A0A090SB14_9VIBR</name>
<dbReference type="InterPro" id="IPR018484">
    <property type="entry name" value="FGGY_N"/>
</dbReference>
<sequence>MCQCTHQAIKEANIPADAIVGVSSCSMREGIAVYDANQNPIWACANVDARAGQQVTELKALAGGEFEEHVYHQTGQTLALGALARLLWLKQNRPDIYLNIHSISMLSDWVGYKLCGKIAVDPSNAGTTGMLNLKSRQWQPEILAQAGLNPDILSPVFETGTVLGSITEQAAKDTGLCQGTPFVMGGGDVQLGCLGWV</sequence>
<evidence type="ECO:0000259" key="4">
    <source>
        <dbReference type="Pfam" id="PF00370"/>
    </source>
</evidence>
<dbReference type="PANTHER" id="PTHR43095:SF1">
    <property type="entry name" value="AUTOINDUCER-2 KINASE"/>
    <property type="match status" value="1"/>
</dbReference>
<dbReference type="AlphaFoldDB" id="A0A090SB14"/>
<gene>
    <name evidence="5" type="ORF">JCM19235_5306</name>
</gene>
<reference evidence="5 6" key="2">
    <citation type="submission" date="2014-09" db="EMBL/GenBank/DDBJ databases">
        <authorList>
            <consortium name="NBRP consortium"/>
            <person name="Sawabe T."/>
            <person name="Meirelles P."/>
            <person name="Nakanishi M."/>
            <person name="Sayaka M."/>
            <person name="Hattori M."/>
            <person name="Ohkuma M."/>
        </authorList>
    </citation>
    <scope>NUCLEOTIDE SEQUENCE [LARGE SCALE GENOMIC DNA]</scope>
    <source>
        <strain evidence="6">JCM19235</strain>
    </source>
</reference>
<evidence type="ECO:0000256" key="3">
    <source>
        <dbReference type="ARBA" id="ARBA00022777"/>
    </source>
</evidence>
<evidence type="ECO:0000256" key="2">
    <source>
        <dbReference type="ARBA" id="ARBA00022679"/>
    </source>
</evidence>
<dbReference type="PANTHER" id="PTHR43095">
    <property type="entry name" value="SUGAR KINASE"/>
    <property type="match status" value="1"/>
</dbReference>
<dbReference type="EMBL" id="BBMR01000001">
    <property type="protein sequence ID" value="GAL16757.1"/>
    <property type="molecule type" value="Genomic_DNA"/>
</dbReference>
<reference evidence="5 6" key="1">
    <citation type="submission" date="2014-09" db="EMBL/GenBank/DDBJ databases">
        <title>Vibrio maritimus JCM 19235. (C45) whole genome shotgun sequence.</title>
        <authorList>
            <person name="Sawabe T."/>
            <person name="Meirelles P."/>
            <person name="Nakanishi M."/>
            <person name="Sayaka M."/>
            <person name="Hattori M."/>
            <person name="Ohkuma M."/>
        </authorList>
    </citation>
    <scope>NUCLEOTIDE SEQUENCE [LARGE SCALE GENOMIC DNA]</scope>
    <source>
        <strain evidence="6">JCM19235</strain>
    </source>
</reference>
<proteinExistence type="inferred from homology"/>
<keyword evidence="6" id="KW-1185">Reference proteome</keyword>
<comment type="caution">
    <text evidence="5">The sequence shown here is derived from an EMBL/GenBank/DDBJ whole genome shotgun (WGS) entry which is preliminary data.</text>
</comment>
<keyword evidence="2" id="KW-0808">Transferase</keyword>
<dbReference type="InterPro" id="IPR043129">
    <property type="entry name" value="ATPase_NBD"/>
</dbReference>
<dbReference type="STRING" id="990268.JCM19235_5306"/>
<organism evidence="5 6">
    <name type="scientific">Vibrio maritimus</name>
    <dbReference type="NCBI Taxonomy" id="990268"/>
    <lineage>
        <taxon>Bacteria</taxon>
        <taxon>Pseudomonadati</taxon>
        <taxon>Pseudomonadota</taxon>
        <taxon>Gammaproteobacteria</taxon>
        <taxon>Vibrionales</taxon>
        <taxon>Vibrionaceae</taxon>
        <taxon>Vibrio</taxon>
    </lineage>
</organism>
<comment type="similarity">
    <text evidence="1">Belongs to the FGGY kinase family.</text>
</comment>
<dbReference type="Pfam" id="PF00370">
    <property type="entry name" value="FGGY_N"/>
    <property type="match status" value="1"/>
</dbReference>
<keyword evidence="3 5" id="KW-0418">Kinase</keyword>
<evidence type="ECO:0000256" key="1">
    <source>
        <dbReference type="ARBA" id="ARBA00009156"/>
    </source>
</evidence>
<dbReference type="GO" id="GO:0005975">
    <property type="term" value="P:carbohydrate metabolic process"/>
    <property type="evidence" value="ECO:0007669"/>
    <property type="project" value="InterPro"/>
</dbReference>
<dbReference type="Proteomes" id="UP000029228">
    <property type="component" value="Unassembled WGS sequence"/>
</dbReference>
<protein>
    <submittedName>
        <fullName evidence="5">Autoinducer 2 (AI-2) kinase LsrK</fullName>
    </submittedName>
</protein>
<evidence type="ECO:0000313" key="6">
    <source>
        <dbReference type="Proteomes" id="UP000029228"/>
    </source>
</evidence>
<dbReference type="GO" id="GO:0016301">
    <property type="term" value="F:kinase activity"/>
    <property type="evidence" value="ECO:0007669"/>
    <property type="project" value="UniProtKB-KW"/>
</dbReference>
<dbReference type="Gene3D" id="3.30.420.40">
    <property type="match status" value="1"/>
</dbReference>
<feature type="domain" description="Carbohydrate kinase FGGY N-terminal" evidence="4">
    <location>
        <begin position="2"/>
        <end position="195"/>
    </location>
</feature>
<dbReference type="InterPro" id="IPR050406">
    <property type="entry name" value="FGGY_Carb_Kinase"/>
</dbReference>
<evidence type="ECO:0000313" key="5">
    <source>
        <dbReference type="EMBL" id="GAL16757.1"/>
    </source>
</evidence>
<accession>A0A090SB14</accession>
<dbReference type="SUPFAM" id="SSF53067">
    <property type="entry name" value="Actin-like ATPase domain"/>
    <property type="match status" value="1"/>
</dbReference>